<evidence type="ECO:0000256" key="2">
    <source>
        <dbReference type="SAM" id="Phobius"/>
    </source>
</evidence>
<keyword evidence="2" id="KW-1133">Transmembrane helix</keyword>
<evidence type="ECO:0008006" key="5">
    <source>
        <dbReference type="Google" id="ProtNLM"/>
    </source>
</evidence>
<feature type="transmembrane region" description="Helical" evidence="2">
    <location>
        <begin position="33"/>
        <end position="57"/>
    </location>
</feature>
<feature type="region of interest" description="Disordered" evidence="1">
    <location>
        <begin position="217"/>
        <end position="243"/>
    </location>
</feature>
<keyword evidence="2" id="KW-0812">Transmembrane</keyword>
<name>M3CPY4_SPHMS</name>
<dbReference type="PANTHER" id="PTHR35895:SF1">
    <property type="entry name" value="LIPID-BINDING SERUM GLYCOPROTEIN C-TERMINAL DOMAIN-CONTAINING PROTEIN"/>
    <property type="match status" value="1"/>
</dbReference>
<gene>
    <name evidence="3" type="ORF">SEPMUDRAFT_161895</name>
</gene>
<dbReference type="PANTHER" id="PTHR35895">
    <property type="entry name" value="CHROMOSOME 16, WHOLE GENOME SHOTGUN SEQUENCE"/>
    <property type="match status" value="1"/>
</dbReference>
<dbReference type="STRING" id="692275.M3CPY4"/>
<dbReference type="GeneID" id="27905100"/>
<evidence type="ECO:0000313" key="4">
    <source>
        <dbReference type="Proteomes" id="UP000016931"/>
    </source>
</evidence>
<proteinExistence type="predicted"/>
<reference evidence="3 4" key="1">
    <citation type="journal article" date="2012" name="PLoS Pathog.">
        <title>Diverse lifestyles and strategies of plant pathogenesis encoded in the genomes of eighteen Dothideomycetes fungi.</title>
        <authorList>
            <person name="Ohm R.A."/>
            <person name="Feau N."/>
            <person name="Henrissat B."/>
            <person name="Schoch C.L."/>
            <person name="Horwitz B.A."/>
            <person name="Barry K.W."/>
            <person name="Condon B.J."/>
            <person name="Copeland A.C."/>
            <person name="Dhillon B."/>
            <person name="Glaser F."/>
            <person name="Hesse C.N."/>
            <person name="Kosti I."/>
            <person name="LaButti K."/>
            <person name="Lindquist E.A."/>
            <person name="Lucas S."/>
            <person name="Salamov A.A."/>
            <person name="Bradshaw R.E."/>
            <person name="Ciuffetti L."/>
            <person name="Hamelin R.C."/>
            <person name="Kema G.H.J."/>
            <person name="Lawrence C."/>
            <person name="Scott J.A."/>
            <person name="Spatafora J.W."/>
            <person name="Turgeon B.G."/>
            <person name="de Wit P.J.G.M."/>
            <person name="Zhong S."/>
            <person name="Goodwin S.B."/>
            <person name="Grigoriev I.V."/>
        </authorList>
    </citation>
    <scope>NUCLEOTIDE SEQUENCE [LARGE SCALE GENOMIC DNA]</scope>
    <source>
        <strain evidence="3 4">SO2202</strain>
    </source>
</reference>
<sequence>MVKQDLALHETRLNETSPNSTTRQKLKSHFQKWWWAYLLIFILLVLIIILPIVYVGYPTIAQQGINSSQLLLSQATLSNPSPEAFDLDLYAILLTDSKFHPSLDSFNASLHVSHDENKNDDDAPPFAYINVPAMKAKNQTLVHLSQRVRIADQEEFARFCMLTLGREVFTIGLRGKGGLKLGGLPRTKVEYRQPVEWKGLNSLTNLTIPSFQLNLNSSSSSSSSSSPPPNVNDNKNFNSNATISLPNPSPLTLSIGSATFDVLVNNMSIATATTASSNLTLNPGENLFGVNVQSNLSAVTTLLALPAFRCGVLPVEIRGINSTTTVTTTTTTTTEDEGQVLLPYFTAALRKSAVKTSLDLGPALRREGLQAVLTGDCVG</sequence>
<dbReference type="InterPro" id="IPR046368">
    <property type="entry name" value="Tag1"/>
</dbReference>
<dbReference type="AlphaFoldDB" id="M3CPY4"/>
<accession>M3CPY4</accession>
<protein>
    <recommendedName>
        <fullName evidence="5">Transmembrane protein</fullName>
    </recommendedName>
</protein>
<dbReference type="OMA" id="AYPKIAQ"/>
<dbReference type="HOGENOM" id="CLU_035244_1_1_1"/>
<evidence type="ECO:0000256" key="1">
    <source>
        <dbReference type="SAM" id="MobiDB-lite"/>
    </source>
</evidence>
<dbReference type="EMBL" id="KB456261">
    <property type="protein sequence ID" value="EMF15783.1"/>
    <property type="molecule type" value="Genomic_DNA"/>
</dbReference>
<keyword evidence="2" id="KW-0472">Membrane</keyword>
<dbReference type="Proteomes" id="UP000016931">
    <property type="component" value="Unassembled WGS sequence"/>
</dbReference>
<dbReference type="OrthoDB" id="10039566at2759"/>
<dbReference type="InterPro" id="IPR022185">
    <property type="entry name" value="DUF3712"/>
</dbReference>
<evidence type="ECO:0000313" key="3">
    <source>
        <dbReference type="EMBL" id="EMF15783.1"/>
    </source>
</evidence>
<dbReference type="RefSeq" id="XP_016763904.1">
    <property type="nucleotide sequence ID" value="XM_016907963.1"/>
</dbReference>
<feature type="compositionally biased region" description="Polar residues" evidence="1">
    <location>
        <begin position="231"/>
        <end position="243"/>
    </location>
</feature>
<dbReference type="Pfam" id="PF12505">
    <property type="entry name" value="DUF3712"/>
    <property type="match status" value="1"/>
</dbReference>
<dbReference type="GO" id="GO:0000329">
    <property type="term" value="C:fungal-type vacuole membrane"/>
    <property type="evidence" value="ECO:0007669"/>
    <property type="project" value="InterPro"/>
</dbReference>
<keyword evidence="4" id="KW-1185">Reference proteome</keyword>
<organism evidence="3 4">
    <name type="scientific">Sphaerulina musiva (strain SO2202)</name>
    <name type="common">Poplar stem canker fungus</name>
    <name type="synonym">Septoria musiva</name>
    <dbReference type="NCBI Taxonomy" id="692275"/>
    <lineage>
        <taxon>Eukaryota</taxon>
        <taxon>Fungi</taxon>
        <taxon>Dikarya</taxon>
        <taxon>Ascomycota</taxon>
        <taxon>Pezizomycotina</taxon>
        <taxon>Dothideomycetes</taxon>
        <taxon>Dothideomycetidae</taxon>
        <taxon>Mycosphaerellales</taxon>
        <taxon>Mycosphaerellaceae</taxon>
        <taxon>Sphaerulina</taxon>
    </lineage>
</organism>
<dbReference type="eggNOG" id="ENOG502S22Q">
    <property type="taxonomic scope" value="Eukaryota"/>
</dbReference>